<feature type="non-terminal residue" evidence="1">
    <location>
        <position position="1"/>
    </location>
</feature>
<keyword evidence="2" id="KW-1185">Reference proteome</keyword>
<dbReference type="EMBL" id="RWGY01000011">
    <property type="protein sequence ID" value="TVU31557.1"/>
    <property type="molecule type" value="Genomic_DNA"/>
</dbReference>
<gene>
    <name evidence="1" type="ORF">EJB05_23246</name>
</gene>
<dbReference type="PANTHER" id="PTHR33085:SF64">
    <property type="entry name" value="OS09G0555900 PROTEIN"/>
    <property type="match status" value="1"/>
</dbReference>
<accession>A0A5J9V7Z0</accession>
<dbReference type="PANTHER" id="PTHR33085">
    <property type="entry name" value="OS12G0113100 PROTEIN-RELATED"/>
    <property type="match status" value="1"/>
</dbReference>
<dbReference type="InterPro" id="IPR012871">
    <property type="entry name" value="DUF1668_ORYSA"/>
</dbReference>
<protein>
    <recommendedName>
        <fullName evidence="3">DUF1618 domain-containing protein</fullName>
    </recommendedName>
</protein>
<reference evidence="1 2" key="1">
    <citation type="journal article" date="2019" name="Sci. Rep.">
        <title>A high-quality genome of Eragrostis curvula grass provides insights into Poaceae evolution and supports new strategies to enhance forage quality.</title>
        <authorList>
            <person name="Carballo J."/>
            <person name="Santos B.A.C.M."/>
            <person name="Zappacosta D."/>
            <person name="Garbus I."/>
            <person name="Selva J.P."/>
            <person name="Gallo C.A."/>
            <person name="Diaz A."/>
            <person name="Albertini E."/>
            <person name="Caccamo M."/>
            <person name="Echenique V."/>
        </authorList>
    </citation>
    <scope>NUCLEOTIDE SEQUENCE [LARGE SCALE GENOMIC DNA]</scope>
    <source>
        <strain evidence="2">cv. Victoria</strain>
        <tissue evidence="1">Leaf</tissue>
    </source>
</reference>
<comment type="caution">
    <text evidence="1">The sequence shown here is derived from an EMBL/GenBank/DDBJ whole genome shotgun (WGS) entry which is preliminary data.</text>
</comment>
<dbReference type="Gramene" id="TVU31557">
    <property type="protein sequence ID" value="TVU31557"/>
    <property type="gene ID" value="EJB05_23246"/>
</dbReference>
<name>A0A5J9V7Z0_9POAL</name>
<proteinExistence type="predicted"/>
<dbReference type="Pfam" id="PF07893">
    <property type="entry name" value="DUF1668"/>
    <property type="match status" value="1"/>
</dbReference>
<organism evidence="1 2">
    <name type="scientific">Eragrostis curvula</name>
    <name type="common">weeping love grass</name>
    <dbReference type="NCBI Taxonomy" id="38414"/>
    <lineage>
        <taxon>Eukaryota</taxon>
        <taxon>Viridiplantae</taxon>
        <taxon>Streptophyta</taxon>
        <taxon>Embryophyta</taxon>
        <taxon>Tracheophyta</taxon>
        <taxon>Spermatophyta</taxon>
        <taxon>Magnoliopsida</taxon>
        <taxon>Liliopsida</taxon>
        <taxon>Poales</taxon>
        <taxon>Poaceae</taxon>
        <taxon>PACMAD clade</taxon>
        <taxon>Chloridoideae</taxon>
        <taxon>Eragrostideae</taxon>
        <taxon>Eragrostidinae</taxon>
        <taxon>Eragrostis</taxon>
    </lineage>
</organism>
<evidence type="ECO:0000313" key="2">
    <source>
        <dbReference type="Proteomes" id="UP000324897"/>
    </source>
</evidence>
<dbReference type="AlphaFoldDB" id="A0A5J9V7Z0"/>
<evidence type="ECO:0008006" key="3">
    <source>
        <dbReference type="Google" id="ProtNLM"/>
    </source>
</evidence>
<sequence length="279" mass="31055">MRDAEGRLVQWMPTARLPFDGPHYFGSHKDAPAMLPVGDGDGAVVVRMDTIIFDGFYSFETLRPLPNGGGWHATPLPKLPVGRMYENEVVFISAYFAVGTRVWISVTRKGTFSLDTAANGAGTWRVEGTWQLPFEGGALHVPELDSVIGLTVGSRLLCACDVKIGSRPVIRHVWRETFPWHWEECISDGGHNPASRPRDMPSLAYLGKGKFCICRPMSTTEPRPFAPEHIKYNASSFLVVEVKRLQNGELRLAKRGKTSYMWPPQGRQCPYIGLIQPAT</sequence>
<dbReference type="Proteomes" id="UP000324897">
    <property type="component" value="Chromosome 1"/>
</dbReference>
<evidence type="ECO:0000313" key="1">
    <source>
        <dbReference type="EMBL" id="TVU31557.1"/>
    </source>
</evidence>
<dbReference type="OrthoDB" id="684300at2759"/>